<evidence type="ECO:0000256" key="1">
    <source>
        <dbReference type="SAM" id="MobiDB-lite"/>
    </source>
</evidence>
<feature type="compositionally biased region" description="Basic and acidic residues" evidence="1">
    <location>
        <begin position="988"/>
        <end position="1017"/>
    </location>
</feature>
<proteinExistence type="predicted"/>
<evidence type="ECO:0000313" key="5">
    <source>
        <dbReference type="Proteomes" id="UP000041254"/>
    </source>
</evidence>
<dbReference type="InParanoid" id="A0A0G4ECD4"/>
<protein>
    <recommendedName>
        <fullName evidence="6">Fibronectin type-III domain-containing protein</fullName>
    </recommendedName>
</protein>
<organism evidence="4 5">
    <name type="scientific">Vitrella brassicaformis (strain CCMP3155)</name>
    <dbReference type="NCBI Taxonomy" id="1169540"/>
    <lineage>
        <taxon>Eukaryota</taxon>
        <taxon>Sar</taxon>
        <taxon>Alveolata</taxon>
        <taxon>Colpodellida</taxon>
        <taxon>Vitrellaceae</taxon>
        <taxon>Vitrella</taxon>
    </lineage>
</organism>
<evidence type="ECO:0000256" key="3">
    <source>
        <dbReference type="SAM" id="SignalP"/>
    </source>
</evidence>
<gene>
    <name evidence="4" type="ORF">Vbra_4748</name>
</gene>
<evidence type="ECO:0000256" key="2">
    <source>
        <dbReference type="SAM" id="Phobius"/>
    </source>
</evidence>
<feature type="compositionally biased region" description="Pro residues" evidence="1">
    <location>
        <begin position="1026"/>
        <end position="1043"/>
    </location>
</feature>
<dbReference type="VEuPathDB" id="CryptoDB:Vbra_4748"/>
<feature type="compositionally biased region" description="Basic and acidic residues" evidence="1">
    <location>
        <begin position="1106"/>
        <end position="1116"/>
    </location>
</feature>
<feature type="compositionally biased region" description="Pro residues" evidence="1">
    <location>
        <begin position="1298"/>
        <end position="1310"/>
    </location>
</feature>
<feature type="chain" id="PRO_5005187139" description="Fibronectin type-III domain-containing protein" evidence="3">
    <location>
        <begin position="26"/>
        <end position="1330"/>
    </location>
</feature>
<dbReference type="PANTHER" id="PTHR24216">
    <property type="entry name" value="PAXILLIN-RELATED"/>
    <property type="match status" value="1"/>
</dbReference>
<evidence type="ECO:0008006" key="6">
    <source>
        <dbReference type="Google" id="ProtNLM"/>
    </source>
</evidence>
<dbReference type="STRING" id="1169540.A0A0G4ECD4"/>
<keyword evidence="2" id="KW-0472">Membrane</keyword>
<feature type="transmembrane region" description="Helical" evidence="2">
    <location>
        <begin position="905"/>
        <end position="929"/>
    </location>
</feature>
<keyword evidence="2" id="KW-0812">Transmembrane</keyword>
<keyword evidence="5" id="KW-1185">Reference proteome</keyword>
<keyword evidence="2" id="KW-1133">Transmembrane helix</keyword>
<feature type="signal peptide" evidence="3">
    <location>
        <begin position="1"/>
        <end position="25"/>
    </location>
</feature>
<keyword evidence="3" id="KW-0732">Signal</keyword>
<accession>A0A0G4ECD4</accession>
<feature type="compositionally biased region" description="Basic and acidic residues" evidence="1">
    <location>
        <begin position="1060"/>
        <end position="1072"/>
    </location>
</feature>
<feature type="compositionally biased region" description="Pro residues" evidence="1">
    <location>
        <begin position="1180"/>
        <end position="1190"/>
    </location>
</feature>
<feature type="compositionally biased region" description="Pro residues" evidence="1">
    <location>
        <begin position="1236"/>
        <end position="1258"/>
    </location>
</feature>
<feature type="compositionally biased region" description="Pro residues" evidence="1">
    <location>
        <begin position="1142"/>
        <end position="1162"/>
    </location>
</feature>
<sequence length="1330" mass="144836">MGSAVPSSCCWCLAALCLLSPAAFALRFPRGLQTADDPLAYHKGIYEGQYCTNNTYDSQLNRTAYCTGISIEERLRCQQLSEAADWSFAITTLAGDELTYRYTHDNVYTFTCLNGTIACNADTGECVCNGGVGGGLGGDQGDGSFVCGASCLDGAVEDTSGLQQVCGVDRDVLREELDAELSSGFIVTGNGQGTDCFGHLDPSITRVDYPLFSDIMHFPCPLGKFRCDPPPLASAFDVPTTTICQCEEVSEFLCRNLSLPQPYDLTMAGPSAVIRTYDNPGDTNTADIFYFDAVYCEIEFDQELGPNYKGVPFDIADLETSPGVVLSNQQKHPTLNHTYSFDAVGGAGHAGPINIYLPAFRVATVNNNPNTALTANVSFLFYNVAPDVDISFPVEVNPFGTLTTREVANGLFIQFTSPHRRDMFTSFVDVNRLVEIEPYLFIDLAELNNTAFLAKFNVTRQNDTDTDDTNVTAAGVYPGYGEEDFPFTVKIMPQGQLRFNGKEFEFRYDTTPPSVNLTVPEYANSPFTVTVTWSEPLRDLYAVMPTFEGGVVNLTKDTLTKLSDQSYSVEAVPQSTSEIYVNINGTTLTVDYAGNANVNEEAGDRKLVIYSPGAPLKGDLAFSYRRPALTEELNAGSVGASPSSDSPSLVVRWFGFTGAANYTLEARWGFTESIDALTNLEGSEVLLPDFPLHFGLDYVFTLTAYTHFGEGVSVERVYYHPRIYLNANGTYDSISLPPLFSPNQQPTAWELQTQRDMFMLDDLAVIEVRSVNGTADPNPCKANDAVKVCSDINFHLSGATAEYLVFKAPLTIQFTFTALGWPSRQVPFLFYFEPVYELWEPAFLTCPEGLKRDSWSPSTLVYSVRICHLSQFALFQIPDDASRDSLVPPSTAEAAIVRGRGETPWWIYLIVAGAVLLAVSGCCIFYWGYVNPRIKAGALAGERDVEAEKAKLKLATVKITQRISDFATLNLLTQRRVSRRASILKTAKERKEARKAAKRREQMPSVEEEKKEEETEAPRPALAVPRAPPPSVPAPPLPPPPGMPLESSFTSPVPAYQEIPVREEEGPEREADADLIAALAMVEEQLEEREQLKPLPFVTAPAPRKKPPEKEEKPTEAPEDEAERLQDTEGRRAPPAWAMATPEPPSARPTPSPPPPPPPSRQPQPQAEAEEPPITTEAPPEAPVAAPEPPLAAAEEVKVDERPFAAPPDLLEERPPVAEAPTEAILPPGRVEELFPPSPPPPPPPPPKRPSIDKPPPAVQIIPASVSPELSAPPPPPPPPPPPKAAAPPPMFGFGKPKLPPPAPPPPPFAGPRVAPEPADDAVGWLAHGR</sequence>
<feature type="compositionally biased region" description="Basic and acidic residues" evidence="1">
    <location>
        <begin position="1123"/>
        <end position="1132"/>
    </location>
</feature>
<feature type="region of interest" description="Disordered" evidence="1">
    <location>
        <begin position="988"/>
        <end position="1330"/>
    </location>
</feature>
<dbReference type="Proteomes" id="UP000041254">
    <property type="component" value="Unassembled WGS sequence"/>
</dbReference>
<evidence type="ECO:0000313" key="4">
    <source>
        <dbReference type="EMBL" id="CEL93168.1"/>
    </source>
</evidence>
<dbReference type="PANTHER" id="PTHR24216:SF65">
    <property type="entry name" value="PAXILLIN-LIKE PROTEIN 1"/>
    <property type="match status" value="1"/>
</dbReference>
<feature type="compositionally biased region" description="Pro residues" evidence="1">
    <location>
        <begin position="1271"/>
        <end position="1291"/>
    </location>
</feature>
<dbReference type="EMBL" id="CDMY01000144">
    <property type="protein sequence ID" value="CEL93168.1"/>
    <property type="molecule type" value="Genomic_DNA"/>
</dbReference>
<reference evidence="4 5" key="1">
    <citation type="submission" date="2014-11" db="EMBL/GenBank/DDBJ databases">
        <authorList>
            <person name="Zhu J."/>
            <person name="Qi W."/>
            <person name="Song R."/>
        </authorList>
    </citation>
    <scope>NUCLEOTIDE SEQUENCE [LARGE SCALE GENOMIC DNA]</scope>
</reference>
<feature type="compositionally biased region" description="Low complexity" evidence="1">
    <location>
        <begin position="1163"/>
        <end position="1179"/>
    </location>
</feature>
<name>A0A0G4ECD4_VITBC</name>